<organism evidence="1 2">
    <name type="scientific">Streptomyces mobaraensis (strain ATCC 29032 / DSM 40847 / JCM 4168 / NBRC 13819 / NCIMB 11159 / IPCR 16-22)</name>
    <dbReference type="NCBI Taxonomy" id="1223523"/>
    <lineage>
        <taxon>Bacteria</taxon>
        <taxon>Bacillati</taxon>
        <taxon>Actinomycetota</taxon>
        <taxon>Actinomycetes</taxon>
        <taxon>Kitasatosporales</taxon>
        <taxon>Streptomycetaceae</taxon>
        <taxon>Streptomyces</taxon>
    </lineage>
</organism>
<reference evidence="1 2" key="1">
    <citation type="journal article" date="2013" name="Genome Announc.">
        <title>Whole-Genome Shotgun Assembly and Analysis of the Genome of Streptomyces mobaraensis DSM 40847, a Strain for Industrial Production of Microbial Transglutaminase.</title>
        <authorList>
            <person name="Yang H."/>
            <person name="He T."/>
            <person name="Wu W."/>
            <person name="Zhu W."/>
            <person name="Lu B."/>
            <person name="Sun W."/>
        </authorList>
    </citation>
    <scope>NUCLEOTIDE SEQUENCE [LARGE SCALE GENOMIC DNA]</scope>
    <source>
        <strain evidence="1 2">DSM 40847</strain>
    </source>
</reference>
<comment type="caution">
    <text evidence="1">The sequence shown here is derived from an EMBL/GenBank/DDBJ whole genome shotgun (WGS) entry which is preliminary data.</text>
</comment>
<dbReference type="RefSeq" id="WP_004950366.1">
    <property type="nucleotide sequence ID" value="NZ_AORZ01000092.1"/>
</dbReference>
<evidence type="ECO:0000313" key="1">
    <source>
        <dbReference type="EMBL" id="EME98033.1"/>
    </source>
</evidence>
<dbReference type="Proteomes" id="UP000011740">
    <property type="component" value="Unassembled WGS sequence"/>
</dbReference>
<name>M2ZZ29_STRM1</name>
<dbReference type="AlphaFoldDB" id="M2ZZ29"/>
<dbReference type="STRING" id="1223523.H340_23578"/>
<sequence>MRGASAGARAADGEAVGVVTEQAAFGFGEDAAVDQAFQLGAHAFGVPRLGAGAEGATDVPGAQPVPVLLEEGQDLAIARRQRLGRWGAVLGSQFQHGLAGGLQPFQGALGGGKLPGELGDLLPQPFDGPAHQPLPGLDLVQKLSHCPLPLAWDTSRQVGLAVRVRRRSMTSGMGWNPE</sequence>
<dbReference type="EMBL" id="AORZ01000092">
    <property type="protein sequence ID" value="EME98033.1"/>
    <property type="molecule type" value="Genomic_DNA"/>
</dbReference>
<evidence type="ECO:0000313" key="2">
    <source>
        <dbReference type="Proteomes" id="UP000011740"/>
    </source>
</evidence>
<accession>M2ZZ29</accession>
<protein>
    <submittedName>
        <fullName evidence="1">Uncharacterized protein</fullName>
    </submittedName>
</protein>
<proteinExistence type="predicted"/>
<gene>
    <name evidence="1" type="ORF">H340_23578</name>
</gene>